<gene>
    <name evidence="1" type="ORF">CALMAC_LOCUS10441</name>
</gene>
<evidence type="ECO:0000313" key="2">
    <source>
        <dbReference type="Proteomes" id="UP000410492"/>
    </source>
</evidence>
<evidence type="ECO:0000313" key="1">
    <source>
        <dbReference type="EMBL" id="VEN49273.1"/>
    </source>
</evidence>
<reference evidence="1 2" key="1">
    <citation type="submission" date="2019-01" db="EMBL/GenBank/DDBJ databases">
        <authorList>
            <person name="Sayadi A."/>
        </authorList>
    </citation>
    <scope>NUCLEOTIDE SEQUENCE [LARGE SCALE GENOMIC DNA]</scope>
</reference>
<dbReference type="AlphaFoldDB" id="A0A653CMX1"/>
<accession>A0A653CMX1</accession>
<dbReference type="EMBL" id="CAACVG010008320">
    <property type="protein sequence ID" value="VEN49273.1"/>
    <property type="molecule type" value="Genomic_DNA"/>
</dbReference>
<organism evidence="1 2">
    <name type="scientific">Callosobruchus maculatus</name>
    <name type="common">Southern cowpea weevil</name>
    <name type="synonym">Pulse bruchid</name>
    <dbReference type="NCBI Taxonomy" id="64391"/>
    <lineage>
        <taxon>Eukaryota</taxon>
        <taxon>Metazoa</taxon>
        <taxon>Ecdysozoa</taxon>
        <taxon>Arthropoda</taxon>
        <taxon>Hexapoda</taxon>
        <taxon>Insecta</taxon>
        <taxon>Pterygota</taxon>
        <taxon>Neoptera</taxon>
        <taxon>Endopterygota</taxon>
        <taxon>Coleoptera</taxon>
        <taxon>Polyphaga</taxon>
        <taxon>Cucujiformia</taxon>
        <taxon>Chrysomeloidea</taxon>
        <taxon>Chrysomelidae</taxon>
        <taxon>Bruchinae</taxon>
        <taxon>Bruchini</taxon>
        <taxon>Callosobruchus</taxon>
    </lineage>
</organism>
<name>A0A653CMX1_CALMS</name>
<sequence length="70" mass="7750">MAVRISAAAITIIITTPQKASKAATCAITGRYNYPTRPLWLAFYYTKRAPERVPIGNCALRKVQTVLLLL</sequence>
<dbReference type="Proteomes" id="UP000410492">
    <property type="component" value="Unassembled WGS sequence"/>
</dbReference>
<keyword evidence="2" id="KW-1185">Reference proteome</keyword>
<proteinExistence type="predicted"/>
<protein>
    <submittedName>
        <fullName evidence="1">Uncharacterized protein</fullName>
    </submittedName>
</protein>